<dbReference type="Pfam" id="PF00763">
    <property type="entry name" value="THF_DHG_CYH"/>
    <property type="match status" value="1"/>
</dbReference>
<dbReference type="Pfam" id="PF02882">
    <property type="entry name" value="THF_DHG_CYH_C"/>
    <property type="match status" value="1"/>
</dbReference>
<dbReference type="GO" id="GO:0004488">
    <property type="term" value="F:methylenetetrahydrofolate dehydrogenase (NADP+) activity"/>
    <property type="evidence" value="ECO:0007669"/>
    <property type="project" value="UniProtKB-EC"/>
</dbReference>
<dbReference type="SUPFAM" id="SSF53223">
    <property type="entry name" value="Aminoacid dehydrogenase-like, N-terminal domain"/>
    <property type="match status" value="1"/>
</dbReference>
<proteinExistence type="predicted"/>
<dbReference type="AlphaFoldDB" id="A0A179FP02"/>
<dbReference type="Gene3D" id="3.40.50.720">
    <property type="entry name" value="NAD(P)-binding Rossmann-like Domain"/>
    <property type="match status" value="1"/>
</dbReference>
<evidence type="ECO:0000256" key="2">
    <source>
        <dbReference type="ARBA" id="ARBA00012859"/>
    </source>
</evidence>
<organism evidence="10 11">
    <name type="scientific">Pochonia chlamydosporia 170</name>
    <dbReference type="NCBI Taxonomy" id="1380566"/>
    <lineage>
        <taxon>Eukaryota</taxon>
        <taxon>Fungi</taxon>
        <taxon>Dikarya</taxon>
        <taxon>Ascomycota</taxon>
        <taxon>Pezizomycotina</taxon>
        <taxon>Sordariomycetes</taxon>
        <taxon>Hypocreomycetidae</taxon>
        <taxon>Hypocreales</taxon>
        <taxon>Clavicipitaceae</taxon>
        <taxon>Pochonia</taxon>
    </lineage>
</organism>
<dbReference type="PANTHER" id="PTHR48099">
    <property type="entry name" value="C-1-TETRAHYDROFOLATE SYNTHASE, CYTOPLASMIC-RELATED"/>
    <property type="match status" value="1"/>
</dbReference>
<evidence type="ECO:0000256" key="3">
    <source>
        <dbReference type="ARBA" id="ARBA00022563"/>
    </source>
</evidence>
<dbReference type="InterPro" id="IPR000672">
    <property type="entry name" value="THF_DH/CycHdrlase"/>
</dbReference>
<accession>A0A179FP02</accession>
<evidence type="ECO:0000256" key="5">
    <source>
        <dbReference type="ARBA" id="ARBA00022857"/>
    </source>
</evidence>
<dbReference type="Gene3D" id="3.40.50.10860">
    <property type="entry name" value="Leucine Dehydrogenase, chain A, domain 1"/>
    <property type="match status" value="1"/>
</dbReference>
<evidence type="ECO:0000313" key="10">
    <source>
        <dbReference type="EMBL" id="OAQ66793.1"/>
    </source>
</evidence>
<comment type="caution">
    <text evidence="10">The sequence shown here is derived from an EMBL/GenBank/DDBJ whole genome shotgun (WGS) entry which is preliminary data.</text>
</comment>
<dbReference type="InterPro" id="IPR020631">
    <property type="entry name" value="THF_DH/CycHdrlase_NAD-bd_dom"/>
</dbReference>
<dbReference type="RefSeq" id="XP_018143880.1">
    <property type="nucleotide sequence ID" value="XM_018287036.1"/>
</dbReference>
<dbReference type="GO" id="GO:0005829">
    <property type="term" value="C:cytosol"/>
    <property type="evidence" value="ECO:0007669"/>
    <property type="project" value="TreeGrafter"/>
</dbReference>
<evidence type="ECO:0000259" key="9">
    <source>
        <dbReference type="Pfam" id="PF02882"/>
    </source>
</evidence>
<protein>
    <recommendedName>
        <fullName evidence="2">methylenetetrahydrofolate dehydrogenase (NADP(+))</fullName>
        <ecNumber evidence="2">1.5.1.5</ecNumber>
    </recommendedName>
</protein>
<dbReference type="PRINTS" id="PR00085">
    <property type="entry name" value="THFDHDRGNASE"/>
</dbReference>
<feature type="domain" description="Tetrahydrofolate dehydrogenase/cyclohydrolase catalytic" evidence="8">
    <location>
        <begin position="13"/>
        <end position="117"/>
    </location>
</feature>
<dbReference type="Proteomes" id="UP000078397">
    <property type="component" value="Unassembled WGS sequence"/>
</dbReference>
<keyword evidence="3" id="KW-0554">One-carbon metabolism</keyword>
<dbReference type="STRING" id="1380566.A0A179FP02"/>
<dbReference type="PANTHER" id="PTHR48099:SF5">
    <property type="entry name" value="C-1-TETRAHYDROFOLATE SYNTHASE, CYTOPLASMIC"/>
    <property type="match status" value="1"/>
</dbReference>
<reference evidence="10 11" key="1">
    <citation type="journal article" date="2016" name="PLoS Pathog.">
        <title>Biosynthesis of antibiotic leucinostatins in bio-control fungus Purpureocillium lilacinum and their inhibition on phytophthora revealed by genome mining.</title>
        <authorList>
            <person name="Wang G."/>
            <person name="Liu Z."/>
            <person name="Lin R."/>
            <person name="Li E."/>
            <person name="Mao Z."/>
            <person name="Ling J."/>
            <person name="Yang Y."/>
            <person name="Yin W.B."/>
            <person name="Xie B."/>
        </authorList>
    </citation>
    <scope>NUCLEOTIDE SEQUENCE [LARGE SCALE GENOMIC DNA]</scope>
    <source>
        <strain evidence="10">170</strain>
    </source>
</reference>
<dbReference type="OrthoDB" id="9992527at2759"/>
<sequence>MGASLLYGDPVVKDIERWCLRKGRRGAIEPVLAVLFFNTDTAAEDYVRIKAHVAAKAGVGYWVYEMSPKATSSQVQAQVRELNQNNHIHGILIQRPLPEHLNEPKIMGTIDTEKHIEQYCGGERSDIAADALSRLLAKYGRRRDLYQSTIHIVGFGNIITDNFVSHMKRQYPWVSVSPNLPGKTDDTKGADREAVLVSELHRGPGYIRTDMIPQGTRTIIDFGFYSTEKDGIVGDVDHTVFEEDGLAIAPTPGGVLPILLWLMMERTIRARRLVTKAEWHGCCVCQ</sequence>
<dbReference type="EMBL" id="LSBJ02000004">
    <property type="protein sequence ID" value="OAQ66793.1"/>
    <property type="molecule type" value="Genomic_DNA"/>
</dbReference>
<keyword evidence="4" id="KW-0378">Hydrolase</keyword>
<keyword evidence="7" id="KW-0511">Multifunctional enzyme</keyword>
<comment type="pathway">
    <text evidence="1">One-carbon metabolism; tetrahydrofolate interconversion.</text>
</comment>
<evidence type="ECO:0000256" key="1">
    <source>
        <dbReference type="ARBA" id="ARBA00004777"/>
    </source>
</evidence>
<evidence type="ECO:0000313" key="11">
    <source>
        <dbReference type="Proteomes" id="UP000078397"/>
    </source>
</evidence>
<evidence type="ECO:0000256" key="7">
    <source>
        <dbReference type="ARBA" id="ARBA00023268"/>
    </source>
</evidence>
<feature type="domain" description="Tetrahydrofolate dehydrogenase/cyclohydrolase NAD(P)-binding" evidence="9">
    <location>
        <begin position="131"/>
        <end position="271"/>
    </location>
</feature>
<dbReference type="GO" id="GO:0035999">
    <property type="term" value="P:tetrahydrofolate interconversion"/>
    <property type="evidence" value="ECO:0007669"/>
    <property type="project" value="TreeGrafter"/>
</dbReference>
<dbReference type="InterPro" id="IPR020630">
    <property type="entry name" value="THF_DH/CycHdrlase_cat_dom"/>
</dbReference>
<dbReference type="GO" id="GO:0004477">
    <property type="term" value="F:methenyltetrahydrofolate cyclohydrolase activity"/>
    <property type="evidence" value="ECO:0007669"/>
    <property type="project" value="TreeGrafter"/>
</dbReference>
<evidence type="ECO:0000259" key="8">
    <source>
        <dbReference type="Pfam" id="PF00763"/>
    </source>
</evidence>
<evidence type="ECO:0000256" key="6">
    <source>
        <dbReference type="ARBA" id="ARBA00023002"/>
    </source>
</evidence>
<name>A0A179FP02_METCM</name>
<keyword evidence="5" id="KW-0521">NADP</keyword>
<dbReference type="EC" id="1.5.1.5" evidence="2"/>
<keyword evidence="6" id="KW-0560">Oxidoreductase</keyword>
<gene>
    <name evidence="10" type="ORF">VFPPC_08308</name>
</gene>
<dbReference type="GeneID" id="28851030"/>
<dbReference type="InterPro" id="IPR046346">
    <property type="entry name" value="Aminoacid_DH-like_N_sf"/>
</dbReference>
<dbReference type="KEGG" id="pchm:VFPPC_08308"/>
<keyword evidence="11" id="KW-1185">Reference proteome</keyword>
<evidence type="ECO:0000256" key="4">
    <source>
        <dbReference type="ARBA" id="ARBA00022801"/>
    </source>
</evidence>